<name>A0AAV5V1B8_9BILA</name>
<reference evidence="1" key="1">
    <citation type="submission" date="2023-10" db="EMBL/GenBank/DDBJ databases">
        <title>Genome assembly of Pristionchus species.</title>
        <authorList>
            <person name="Yoshida K."/>
            <person name="Sommer R.J."/>
        </authorList>
    </citation>
    <scope>NUCLEOTIDE SEQUENCE</scope>
    <source>
        <strain evidence="1">RS5133</strain>
    </source>
</reference>
<evidence type="ECO:0000313" key="2">
    <source>
        <dbReference type="Proteomes" id="UP001432322"/>
    </source>
</evidence>
<feature type="non-terminal residue" evidence="1">
    <location>
        <position position="116"/>
    </location>
</feature>
<comment type="caution">
    <text evidence="1">The sequence shown here is derived from an EMBL/GenBank/DDBJ whole genome shotgun (WGS) entry which is preliminary data.</text>
</comment>
<sequence>ANEENHGSRDQQRPDHVAVELLHSPLGIRLLGRMDGSNSVRSFNSLRPTAFPLAAGVRGRTEPRQFLSFHSTGQQHSLNSIVLVVHLIRMHSSIECRRSVAKTPDKYTGNEYTEIG</sequence>
<evidence type="ECO:0000313" key="1">
    <source>
        <dbReference type="EMBL" id="GMT13357.1"/>
    </source>
</evidence>
<gene>
    <name evidence="1" type="ORF">PFISCL1PPCAC_4654</name>
</gene>
<accession>A0AAV5V1B8</accession>
<protein>
    <submittedName>
        <fullName evidence="1">Uncharacterized protein</fullName>
    </submittedName>
</protein>
<dbReference type="EMBL" id="BTSY01000002">
    <property type="protein sequence ID" value="GMT13357.1"/>
    <property type="molecule type" value="Genomic_DNA"/>
</dbReference>
<dbReference type="AlphaFoldDB" id="A0AAV5V1B8"/>
<keyword evidence="2" id="KW-1185">Reference proteome</keyword>
<dbReference type="Proteomes" id="UP001432322">
    <property type="component" value="Unassembled WGS sequence"/>
</dbReference>
<feature type="non-terminal residue" evidence="1">
    <location>
        <position position="1"/>
    </location>
</feature>
<organism evidence="1 2">
    <name type="scientific">Pristionchus fissidentatus</name>
    <dbReference type="NCBI Taxonomy" id="1538716"/>
    <lineage>
        <taxon>Eukaryota</taxon>
        <taxon>Metazoa</taxon>
        <taxon>Ecdysozoa</taxon>
        <taxon>Nematoda</taxon>
        <taxon>Chromadorea</taxon>
        <taxon>Rhabditida</taxon>
        <taxon>Rhabditina</taxon>
        <taxon>Diplogasteromorpha</taxon>
        <taxon>Diplogasteroidea</taxon>
        <taxon>Neodiplogasteridae</taxon>
        <taxon>Pristionchus</taxon>
    </lineage>
</organism>
<proteinExistence type="predicted"/>